<dbReference type="EMBL" id="JACU01000010">
    <property type="protein sequence ID" value="KMS51872.1"/>
    <property type="molecule type" value="Genomic_DNA"/>
</dbReference>
<evidence type="ECO:0000313" key="4">
    <source>
        <dbReference type="Proteomes" id="UP000052268"/>
    </source>
</evidence>
<accession>A0A0J7XJH5</accession>
<proteinExistence type="predicted"/>
<sequence length="597" mass="62479">MSRIVRIGAATAFFNDSRMGIAQLLAKAGKLDYIIFDFLAESVMGGLGRGLATGTGQGYAADFVDGYILPHLPTLLERGTRIVANAGGLNPAACADAIRAGAARAGLSVRVGVVEGDNLTARVDKIVTGEIADMFDGSCVHEKVAEADRVNSLVAYTGAFPIAAALAAGAQIVVTGRAVDSALALGALIHEFGWGPEDFDLLAAGTLAGHLLECSAQVTGGTFTDWRDVPDWAGIGMPVGECQADGGLVITKPDGTGGLVTVGTVSEQLLYEVSDPQRYYVADVICDFSAVQARQVGPDRVEVSGARGLGRTDTYKASLTYDQGWRASATIPILGLEAGAKARRTGEELFARAGAMLRDSQLPPFDRTRCDVFGGEGEGATVAICRLIADHPDQAGAQLLVREQGSAISHMSVGTTLGLAAGMRPIQRITGFLLPKSLVTQAVSVDGRSVAFEVATDARGEPDAAPVPADPRLPDDADPQFTVPLIRLAWARSGDKGNLFNVAVIARSPEFLPYIAAFLTAERTGDHYGRVLGHQRRLPVERFSVPGLCALNFVVMGSMDGGVLASTWIDPVAKGMAQLLLDIPVPVSPDLSQRLGS</sequence>
<dbReference type="PATRIC" id="fig|1114963.3.peg.4054"/>
<dbReference type="RefSeq" id="WP_059153045.1">
    <property type="nucleotide sequence ID" value="NZ_KQ130457.1"/>
</dbReference>
<evidence type="ECO:0000313" key="3">
    <source>
        <dbReference type="EMBL" id="KMS51872.1"/>
    </source>
</evidence>
<dbReference type="OrthoDB" id="9763456at2"/>
<reference evidence="3 4" key="1">
    <citation type="journal article" date="2015" name="G3 (Bethesda)">
        <title>Insights into Ongoing Evolution of the Hexachlorocyclohexane Catabolic Pathway from Comparative Genomics of Ten Sphingomonadaceae Strains.</title>
        <authorList>
            <person name="Pearce S.L."/>
            <person name="Oakeshott J.G."/>
            <person name="Pandey G."/>
        </authorList>
    </citation>
    <scope>NUCLEOTIDE SEQUENCE [LARGE SCALE GENOMIC DNA]</scope>
    <source>
        <strain evidence="3 4">LL02</strain>
    </source>
</reference>
<dbReference type="Pfam" id="PF23544">
    <property type="entry name" value="AtuA_ferredoxin"/>
    <property type="match status" value="1"/>
</dbReference>
<comment type="caution">
    <text evidence="3">The sequence shown here is derived from an EMBL/GenBank/DDBJ whole genome shotgun (WGS) entry which is preliminary data.</text>
</comment>
<organism evidence="3 4">
    <name type="scientific">Novosphingobium barchaimii LL02</name>
    <dbReference type="NCBI Taxonomy" id="1114963"/>
    <lineage>
        <taxon>Bacteria</taxon>
        <taxon>Pseudomonadati</taxon>
        <taxon>Pseudomonadota</taxon>
        <taxon>Alphaproteobacteria</taxon>
        <taxon>Sphingomonadales</taxon>
        <taxon>Sphingomonadaceae</taxon>
        <taxon>Novosphingobium</taxon>
    </lineage>
</organism>
<evidence type="ECO:0008006" key="5">
    <source>
        <dbReference type="Google" id="ProtNLM"/>
    </source>
</evidence>
<evidence type="ECO:0000259" key="1">
    <source>
        <dbReference type="Pfam" id="PF07287"/>
    </source>
</evidence>
<dbReference type="Proteomes" id="UP000052268">
    <property type="component" value="Unassembled WGS sequence"/>
</dbReference>
<gene>
    <name evidence="3" type="ORF">V474_02185</name>
</gene>
<dbReference type="AlphaFoldDB" id="A0A0J7XJH5"/>
<dbReference type="InterPro" id="IPR056362">
    <property type="entry name" value="AtuA-like_ferredoxin_dom"/>
</dbReference>
<dbReference type="PANTHER" id="PTHR47708">
    <property type="match status" value="1"/>
</dbReference>
<dbReference type="InterPro" id="IPR010839">
    <property type="entry name" value="AtuA_N"/>
</dbReference>
<evidence type="ECO:0000259" key="2">
    <source>
        <dbReference type="Pfam" id="PF23544"/>
    </source>
</evidence>
<protein>
    <recommendedName>
        <fullName evidence="5">Terpene utilization protein AtuA</fullName>
    </recommendedName>
</protein>
<dbReference type="Pfam" id="PF07287">
    <property type="entry name" value="AtuA"/>
    <property type="match status" value="1"/>
</dbReference>
<keyword evidence="4" id="KW-1185">Reference proteome</keyword>
<dbReference type="PANTHER" id="PTHR47708:SF2">
    <property type="entry name" value="SI:CH73-132F6.5"/>
    <property type="match status" value="1"/>
</dbReference>
<feature type="domain" description="Acyclic terpene utilisation N-terminal" evidence="1">
    <location>
        <begin position="5"/>
        <end position="444"/>
    </location>
</feature>
<name>A0A0J7XJH5_9SPHN</name>
<feature type="domain" description="AtuA-like ferredoxin-fold" evidence="2">
    <location>
        <begin position="483"/>
        <end position="585"/>
    </location>
</feature>